<evidence type="ECO:0000313" key="2">
    <source>
        <dbReference type="Proteomes" id="UP000233551"/>
    </source>
</evidence>
<name>A0A2I0K7N6_PUNGR</name>
<accession>A0A2I0K7N6</accession>
<organism evidence="1 2">
    <name type="scientific">Punica granatum</name>
    <name type="common">Pomegranate</name>
    <dbReference type="NCBI Taxonomy" id="22663"/>
    <lineage>
        <taxon>Eukaryota</taxon>
        <taxon>Viridiplantae</taxon>
        <taxon>Streptophyta</taxon>
        <taxon>Embryophyta</taxon>
        <taxon>Tracheophyta</taxon>
        <taxon>Spermatophyta</taxon>
        <taxon>Magnoliopsida</taxon>
        <taxon>eudicotyledons</taxon>
        <taxon>Gunneridae</taxon>
        <taxon>Pentapetalae</taxon>
        <taxon>rosids</taxon>
        <taxon>malvids</taxon>
        <taxon>Myrtales</taxon>
        <taxon>Lythraceae</taxon>
        <taxon>Punica</taxon>
    </lineage>
</organism>
<proteinExistence type="predicted"/>
<sequence length="127" mass="13698">MDIKYRNDGKLDFYSFLLDSFMDPVSSAAAEGLGNAFAAKRYSTYLNYLKSSSSSSPGSDGDINSLMEGPIRKKLKIIPKNVIVSCHGKSLSSFPHPNFNLVGARMRAPMQRGLGVSTFPGTHGGCT</sequence>
<dbReference type="AlphaFoldDB" id="A0A2I0K7N6"/>
<dbReference type="STRING" id="22663.A0A2I0K7N6"/>
<comment type="caution">
    <text evidence="1">The sequence shown here is derived from an EMBL/GenBank/DDBJ whole genome shotgun (WGS) entry which is preliminary data.</text>
</comment>
<dbReference type="Proteomes" id="UP000233551">
    <property type="component" value="Unassembled WGS sequence"/>
</dbReference>
<dbReference type="EMBL" id="PGOL01000803">
    <property type="protein sequence ID" value="PKI64557.1"/>
    <property type="molecule type" value="Genomic_DNA"/>
</dbReference>
<keyword evidence="2" id="KW-1185">Reference proteome</keyword>
<evidence type="ECO:0000313" key="1">
    <source>
        <dbReference type="EMBL" id="PKI64557.1"/>
    </source>
</evidence>
<protein>
    <submittedName>
        <fullName evidence="1">Uncharacterized protein</fullName>
    </submittedName>
</protein>
<reference evidence="1 2" key="1">
    <citation type="submission" date="2017-11" db="EMBL/GenBank/DDBJ databases">
        <title>De-novo sequencing of pomegranate (Punica granatum L.) genome.</title>
        <authorList>
            <person name="Akparov Z."/>
            <person name="Amiraslanov A."/>
            <person name="Hajiyeva S."/>
            <person name="Abbasov M."/>
            <person name="Kaur K."/>
            <person name="Hamwieh A."/>
            <person name="Solovyev V."/>
            <person name="Salamov A."/>
            <person name="Braich B."/>
            <person name="Kosarev P."/>
            <person name="Mahmoud A."/>
            <person name="Hajiyev E."/>
            <person name="Babayeva S."/>
            <person name="Izzatullayeva V."/>
            <person name="Mammadov A."/>
            <person name="Mammadov A."/>
            <person name="Sharifova S."/>
            <person name="Ojaghi J."/>
            <person name="Eynullazada K."/>
            <person name="Bayramov B."/>
            <person name="Abdulazimova A."/>
            <person name="Shahmuradov I."/>
        </authorList>
    </citation>
    <scope>NUCLEOTIDE SEQUENCE [LARGE SCALE GENOMIC DNA]</scope>
    <source>
        <strain evidence="2">cv. AG2017</strain>
        <tissue evidence="1">Leaf</tissue>
    </source>
</reference>
<gene>
    <name evidence="1" type="ORF">CRG98_014989</name>
</gene>